<dbReference type="PANTHER" id="PTHR20992:SF9">
    <property type="entry name" value="AT15442P-RELATED"/>
    <property type="match status" value="1"/>
</dbReference>
<dbReference type="PANTHER" id="PTHR20992">
    <property type="entry name" value="AT15442P-RELATED"/>
    <property type="match status" value="1"/>
</dbReference>
<sequence length="327" mass="36036">MELQMIEILAPQAFNEEHILEKFDHTVSWVTQGEEDVHIHILVEKQDAEQILNYLEKAASDESNQFDALLYSVKAYIPSHLNEKNTPNDDQEQFQRASRHELLSVVQTSSKIDGSFSWFTVFAAVVATVGIIQNSPALVLGANIIDPSIRPLMGVSFSSVLGEKKIMRQSSVTALFGLLIPVSIAALFGFLFPLPINSTEFLARTNVFLLDILVAIAAGAAGALSFVKRSQGQLVGVMISLAVLPPAIVFGMMMGAFEWQSAIQPLLLLVININSILLSAIVVYWLSGIKPINWKNIQDASTSRLHSLLFTGVFCLFLVITVIFMQF</sequence>
<gene>
    <name evidence="2" type="ORF">ACFO3D_18115</name>
</gene>
<proteinExistence type="predicted"/>
<protein>
    <submittedName>
        <fullName evidence="2">TIGR00341 family protein</fullName>
    </submittedName>
</protein>
<dbReference type="Pfam" id="PF04087">
    <property type="entry name" value="DUF389"/>
    <property type="match status" value="1"/>
</dbReference>
<organism evidence="2 3">
    <name type="scientific">Virgibacillus kekensis</name>
    <dbReference type="NCBI Taxonomy" id="202261"/>
    <lineage>
        <taxon>Bacteria</taxon>
        <taxon>Bacillati</taxon>
        <taxon>Bacillota</taxon>
        <taxon>Bacilli</taxon>
        <taxon>Bacillales</taxon>
        <taxon>Bacillaceae</taxon>
        <taxon>Virgibacillus</taxon>
    </lineage>
</organism>
<name>A0ABV9DPP3_9BACI</name>
<dbReference type="NCBIfam" id="TIGR00341">
    <property type="entry name" value="TIGR00341 family protein"/>
    <property type="match status" value="1"/>
</dbReference>
<accession>A0ABV9DPP3</accession>
<feature type="transmembrane region" description="Helical" evidence="1">
    <location>
        <begin position="174"/>
        <end position="196"/>
    </location>
</feature>
<feature type="transmembrane region" description="Helical" evidence="1">
    <location>
        <begin position="234"/>
        <end position="257"/>
    </location>
</feature>
<comment type="caution">
    <text evidence="2">The sequence shown here is derived from an EMBL/GenBank/DDBJ whole genome shotgun (WGS) entry which is preliminary data.</text>
</comment>
<feature type="transmembrane region" description="Helical" evidence="1">
    <location>
        <begin position="263"/>
        <end position="286"/>
    </location>
</feature>
<evidence type="ECO:0000313" key="2">
    <source>
        <dbReference type="EMBL" id="MFC4560078.1"/>
    </source>
</evidence>
<dbReference type="EMBL" id="JBHSFU010000015">
    <property type="protein sequence ID" value="MFC4560078.1"/>
    <property type="molecule type" value="Genomic_DNA"/>
</dbReference>
<evidence type="ECO:0000313" key="3">
    <source>
        <dbReference type="Proteomes" id="UP001595989"/>
    </source>
</evidence>
<dbReference type="InterPro" id="IPR005240">
    <property type="entry name" value="DUF389"/>
</dbReference>
<dbReference type="Proteomes" id="UP001595989">
    <property type="component" value="Unassembled WGS sequence"/>
</dbReference>
<reference evidence="3" key="1">
    <citation type="journal article" date="2019" name="Int. J. Syst. Evol. Microbiol.">
        <title>The Global Catalogue of Microorganisms (GCM) 10K type strain sequencing project: providing services to taxonomists for standard genome sequencing and annotation.</title>
        <authorList>
            <consortium name="The Broad Institute Genomics Platform"/>
            <consortium name="The Broad Institute Genome Sequencing Center for Infectious Disease"/>
            <person name="Wu L."/>
            <person name="Ma J."/>
        </authorList>
    </citation>
    <scope>NUCLEOTIDE SEQUENCE [LARGE SCALE GENOMIC DNA]</scope>
    <source>
        <strain evidence="3">CGMCC 4.7426</strain>
    </source>
</reference>
<evidence type="ECO:0000256" key="1">
    <source>
        <dbReference type="SAM" id="Phobius"/>
    </source>
</evidence>
<keyword evidence="1" id="KW-0812">Transmembrane</keyword>
<keyword evidence="1" id="KW-1133">Transmembrane helix</keyword>
<feature type="transmembrane region" description="Helical" evidence="1">
    <location>
        <begin position="208"/>
        <end position="227"/>
    </location>
</feature>
<dbReference type="RefSeq" id="WP_390299515.1">
    <property type="nucleotide sequence ID" value="NZ_JBHSFU010000015.1"/>
</dbReference>
<feature type="transmembrane region" description="Helical" evidence="1">
    <location>
        <begin position="307"/>
        <end position="325"/>
    </location>
</feature>
<keyword evidence="3" id="KW-1185">Reference proteome</keyword>
<keyword evidence="1" id="KW-0472">Membrane</keyword>